<dbReference type="Pfam" id="PF00528">
    <property type="entry name" value="BPD_transp_1"/>
    <property type="match status" value="1"/>
</dbReference>
<proteinExistence type="inferred from homology"/>
<dbReference type="PROSITE" id="PS50928">
    <property type="entry name" value="ABC_TM1"/>
    <property type="match status" value="1"/>
</dbReference>
<dbReference type="InterPro" id="IPR035906">
    <property type="entry name" value="MetI-like_sf"/>
</dbReference>
<dbReference type="AlphaFoldDB" id="A0A5C4TEQ4"/>
<keyword evidence="6 7" id="KW-0472">Membrane</keyword>
<dbReference type="InterPro" id="IPR000515">
    <property type="entry name" value="MetI-like"/>
</dbReference>
<comment type="caution">
    <text evidence="10">The sequence shown here is derived from an EMBL/GenBank/DDBJ whole genome shotgun (WGS) entry which is preliminary data.</text>
</comment>
<dbReference type="PANTHER" id="PTHR43386">
    <property type="entry name" value="OLIGOPEPTIDE TRANSPORT SYSTEM PERMEASE PROTEIN APPC"/>
    <property type="match status" value="1"/>
</dbReference>
<dbReference type="OrthoDB" id="9797472at2"/>
<feature type="region of interest" description="Disordered" evidence="8">
    <location>
        <begin position="1"/>
        <end position="43"/>
    </location>
</feature>
<evidence type="ECO:0000256" key="3">
    <source>
        <dbReference type="ARBA" id="ARBA00022475"/>
    </source>
</evidence>
<name>A0A5C4TEQ4_9BACL</name>
<reference evidence="10 11" key="1">
    <citation type="submission" date="2019-05" db="EMBL/GenBank/DDBJ databases">
        <title>We sequenced the genome of Paenibacillus hemerocallicola KCTC 33185 for further insight into its adaptation and study the phylogeny of Paenibacillus.</title>
        <authorList>
            <person name="Narsing Rao M.P."/>
        </authorList>
    </citation>
    <scope>NUCLEOTIDE SEQUENCE [LARGE SCALE GENOMIC DNA]</scope>
    <source>
        <strain evidence="10 11">KCTC 33185</strain>
    </source>
</reference>
<keyword evidence="5 7" id="KW-1133">Transmembrane helix</keyword>
<dbReference type="Proteomes" id="UP000307943">
    <property type="component" value="Unassembled WGS sequence"/>
</dbReference>
<dbReference type="InterPro" id="IPR025966">
    <property type="entry name" value="OppC_N"/>
</dbReference>
<feature type="transmembrane region" description="Helical" evidence="7">
    <location>
        <begin position="162"/>
        <end position="195"/>
    </location>
</feature>
<comment type="subcellular location">
    <subcellularLocation>
        <location evidence="1 7">Cell membrane</location>
        <topology evidence="1 7">Multi-pass membrane protein</topology>
    </subcellularLocation>
</comment>
<evidence type="ECO:0000313" key="10">
    <source>
        <dbReference type="EMBL" id="TNJ66970.1"/>
    </source>
</evidence>
<evidence type="ECO:0000256" key="7">
    <source>
        <dbReference type="RuleBase" id="RU363032"/>
    </source>
</evidence>
<evidence type="ECO:0000256" key="5">
    <source>
        <dbReference type="ARBA" id="ARBA00022989"/>
    </source>
</evidence>
<dbReference type="GO" id="GO:0005886">
    <property type="term" value="C:plasma membrane"/>
    <property type="evidence" value="ECO:0007669"/>
    <property type="project" value="UniProtKB-SubCell"/>
</dbReference>
<protein>
    <submittedName>
        <fullName evidence="10">ABC transporter permease</fullName>
    </submittedName>
</protein>
<keyword evidence="3" id="KW-1003">Cell membrane</keyword>
<sequence length="323" mass="34181">MLGNKPNGLGGEAFEAAPQERLAPENPATSETGAPPSTAEQVDEHAGSVPLWRKLLQRRLAVAGLATVALLIAIALLAPWLAPYSPEEMTGSFNAAPDGEHWLGTDQLGRDVLSRIIYAARVSLAVGFVTMAISVVLGTLIGLVSAYYGGWLDMLMMRVTDVFIAFPTLLVVLVVIATMGSGLTTVILVLAFFSWPDLARLVRGQVLVIKQQEYMKAGVVLGLSAPRLLFVHALPNAIGPIVVNATYGVSAAILSEASLSFLGMGIGPPHVSWGGMLSDAQSLSVLTERPWLWLPPGIVIMVTVLAINYIGSGLRDSLARHNG</sequence>
<comment type="similarity">
    <text evidence="7">Belongs to the binding-protein-dependent transport system permease family.</text>
</comment>
<organism evidence="10 11">
    <name type="scientific">Paenibacillus hemerocallicola</name>
    <dbReference type="NCBI Taxonomy" id="1172614"/>
    <lineage>
        <taxon>Bacteria</taxon>
        <taxon>Bacillati</taxon>
        <taxon>Bacillota</taxon>
        <taxon>Bacilli</taxon>
        <taxon>Bacillales</taxon>
        <taxon>Paenibacillaceae</taxon>
        <taxon>Paenibacillus</taxon>
    </lineage>
</organism>
<evidence type="ECO:0000256" key="6">
    <source>
        <dbReference type="ARBA" id="ARBA00023136"/>
    </source>
</evidence>
<feature type="transmembrane region" description="Helical" evidence="7">
    <location>
        <begin position="246"/>
        <end position="271"/>
    </location>
</feature>
<evidence type="ECO:0000313" key="11">
    <source>
        <dbReference type="Proteomes" id="UP000307943"/>
    </source>
</evidence>
<accession>A0A5C4TEQ4</accession>
<dbReference type="SUPFAM" id="SSF161098">
    <property type="entry name" value="MetI-like"/>
    <property type="match status" value="1"/>
</dbReference>
<dbReference type="CDD" id="cd06261">
    <property type="entry name" value="TM_PBP2"/>
    <property type="match status" value="1"/>
</dbReference>
<dbReference type="EMBL" id="VDCQ01000007">
    <property type="protein sequence ID" value="TNJ66970.1"/>
    <property type="molecule type" value="Genomic_DNA"/>
</dbReference>
<feature type="transmembrane region" description="Helical" evidence="7">
    <location>
        <begin position="124"/>
        <end position="150"/>
    </location>
</feature>
<evidence type="ECO:0000256" key="1">
    <source>
        <dbReference type="ARBA" id="ARBA00004651"/>
    </source>
</evidence>
<dbReference type="RefSeq" id="WP_139601455.1">
    <property type="nucleotide sequence ID" value="NZ_VDCQ01000007.1"/>
</dbReference>
<feature type="transmembrane region" description="Helical" evidence="7">
    <location>
        <begin position="291"/>
        <end position="311"/>
    </location>
</feature>
<dbReference type="InterPro" id="IPR050366">
    <property type="entry name" value="BP-dependent_transpt_permease"/>
</dbReference>
<feature type="transmembrane region" description="Helical" evidence="7">
    <location>
        <begin position="60"/>
        <end position="82"/>
    </location>
</feature>
<evidence type="ECO:0000256" key="8">
    <source>
        <dbReference type="SAM" id="MobiDB-lite"/>
    </source>
</evidence>
<evidence type="ECO:0000256" key="4">
    <source>
        <dbReference type="ARBA" id="ARBA00022692"/>
    </source>
</evidence>
<evidence type="ECO:0000259" key="9">
    <source>
        <dbReference type="PROSITE" id="PS50928"/>
    </source>
</evidence>
<keyword evidence="11" id="KW-1185">Reference proteome</keyword>
<feature type="domain" description="ABC transmembrane type-1" evidence="9">
    <location>
        <begin position="120"/>
        <end position="311"/>
    </location>
</feature>
<dbReference type="Pfam" id="PF12911">
    <property type="entry name" value="OppC_N"/>
    <property type="match status" value="1"/>
</dbReference>
<gene>
    <name evidence="10" type="ORF">FE784_07140</name>
</gene>
<dbReference type="GO" id="GO:0055085">
    <property type="term" value="P:transmembrane transport"/>
    <property type="evidence" value="ECO:0007669"/>
    <property type="project" value="InterPro"/>
</dbReference>
<keyword evidence="4 7" id="KW-0812">Transmembrane</keyword>
<keyword evidence="2 7" id="KW-0813">Transport</keyword>
<dbReference type="PANTHER" id="PTHR43386:SF1">
    <property type="entry name" value="D,D-DIPEPTIDE TRANSPORT SYSTEM PERMEASE PROTEIN DDPC-RELATED"/>
    <property type="match status" value="1"/>
</dbReference>
<evidence type="ECO:0000256" key="2">
    <source>
        <dbReference type="ARBA" id="ARBA00022448"/>
    </source>
</evidence>
<dbReference type="Gene3D" id="1.10.3720.10">
    <property type="entry name" value="MetI-like"/>
    <property type="match status" value="1"/>
</dbReference>